<evidence type="ECO:0000256" key="1">
    <source>
        <dbReference type="SAM" id="MobiDB-lite"/>
    </source>
</evidence>
<dbReference type="Proteomes" id="UP001162131">
    <property type="component" value="Unassembled WGS sequence"/>
</dbReference>
<keyword evidence="3" id="KW-1185">Reference proteome</keyword>
<feature type="region of interest" description="Disordered" evidence="1">
    <location>
        <begin position="219"/>
        <end position="242"/>
    </location>
</feature>
<feature type="compositionally biased region" description="Basic and acidic residues" evidence="1">
    <location>
        <begin position="229"/>
        <end position="242"/>
    </location>
</feature>
<protein>
    <submittedName>
        <fullName evidence="2">Uncharacterized protein</fullName>
    </submittedName>
</protein>
<sequence>MSSLFMVFKFAKILRSISESSIVANDLASGLAGNTLFSSLLASNMPYSTIPHHQFQDDKSPEPDDLIGEWIGGKNLATMKLQNKTYRLMYRSSLIAKVPIADHESNEKALVHANKLLNDYCKSKKLINNEYRYMIDDKGSFLEVKVGKSSFFCDSELKDLVEKYNWNTQKSKSAIIAKEKNKQIEFSRMALGVLDKKIEIGFKDGNSMNLRKFNLTQKEAAAKPKKAKKSEPKPAKEKIPKS</sequence>
<dbReference type="AlphaFoldDB" id="A0AAU9J774"/>
<evidence type="ECO:0000313" key="2">
    <source>
        <dbReference type="EMBL" id="CAG9317578.1"/>
    </source>
</evidence>
<organism evidence="2 3">
    <name type="scientific">Blepharisma stoltei</name>
    <dbReference type="NCBI Taxonomy" id="1481888"/>
    <lineage>
        <taxon>Eukaryota</taxon>
        <taxon>Sar</taxon>
        <taxon>Alveolata</taxon>
        <taxon>Ciliophora</taxon>
        <taxon>Postciliodesmatophora</taxon>
        <taxon>Heterotrichea</taxon>
        <taxon>Heterotrichida</taxon>
        <taxon>Blepharismidae</taxon>
        <taxon>Blepharisma</taxon>
    </lineage>
</organism>
<accession>A0AAU9J774</accession>
<comment type="caution">
    <text evidence="2">The sequence shown here is derived from an EMBL/GenBank/DDBJ whole genome shotgun (WGS) entry which is preliminary data.</text>
</comment>
<reference evidence="2" key="1">
    <citation type="submission" date="2021-09" db="EMBL/GenBank/DDBJ databases">
        <authorList>
            <consortium name="AG Swart"/>
            <person name="Singh M."/>
            <person name="Singh A."/>
            <person name="Seah K."/>
            <person name="Emmerich C."/>
        </authorList>
    </citation>
    <scope>NUCLEOTIDE SEQUENCE</scope>
    <source>
        <strain evidence="2">ATCC30299</strain>
    </source>
</reference>
<proteinExistence type="predicted"/>
<evidence type="ECO:0000313" key="3">
    <source>
        <dbReference type="Proteomes" id="UP001162131"/>
    </source>
</evidence>
<gene>
    <name evidence="2" type="ORF">BSTOLATCC_MIC18822</name>
</gene>
<name>A0AAU9J774_9CILI</name>
<dbReference type="EMBL" id="CAJZBQ010000018">
    <property type="protein sequence ID" value="CAG9317578.1"/>
    <property type="molecule type" value="Genomic_DNA"/>
</dbReference>